<feature type="domain" description="TNase-like" evidence="2">
    <location>
        <begin position="28"/>
        <end position="143"/>
    </location>
</feature>
<dbReference type="PANTHER" id="PTHR12302:SF26">
    <property type="entry name" value="BLR1266 PROTEIN"/>
    <property type="match status" value="1"/>
</dbReference>
<dbReference type="Pfam" id="PF00565">
    <property type="entry name" value="SNase"/>
    <property type="match status" value="1"/>
</dbReference>
<keyword evidence="1" id="KW-0732">Signal</keyword>
<dbReference type="InterPro" id="IPR016071">
    <property type="entry name" value="Staphylococal_nuclease_OB-fold"/>
</dbReference>
<reference evidence="3 4" key="1">
    <citation type="submission" date="2009-08" db="EMBL/GenBank/DDBJ databases">
        <title>The draft genome of Rhodobacter sp. SW2.</title>
        <authorList>
            <consortium name="US DOE Joint Genome Institute (JGI-PGF)"/>
            <person name="Lucas S."/>
            <person name="Copeland A."/>
            <person name="Lapidus A."/>
            <person name="Glavina del Rio T."/>
            <person name="Tice H."/>
            <person name="Bruce D."/>
            <person name="Goodwin L."/>
            <person name="Pitluck S."/>
            <person name="Larimer F."/>
            <person name="Land M.L."/>
            <person name="Hauser L."/>
            <person name="Emerson D."/>
        </authorList>
    </citation>
    <scope>NUCLEOTIDE SEQUENCE [LARGE SCALE GENOMIC DNA]</scope>
    <source>
        <strain evidence="3 4">SW2</strain>
    </source>
</reference>
<accession>C8S1G9</accession>
<dbReference type="AlphaFoldDB" id="C8S1G9"/>
<dbReference type="PANTHER" id="PTHR12302">
    <property type="entry name" value="EBNA2 BINDING PROTEIN P100"/>
    <property type="match status" value="1"/>
</dbReference>
<name>C8S1G9_9RHOB</name>
<evidence type="ECO:0000313" key="3">
    <source>
        <dbReference type="EMBL" id="EEW25142.1"/>
    </source>
</evidence>
<sequence>MLIIRSLIVLILASAAPAWALTLEGDAHVVDGDTLDVAGHAVRLFGIDAPELQQTCTRGGQAWACGHWAREELAQAVQGAAVSCTVQDRDKYGRSVAICTAAGRDLGQLLVEAGAAGAYRRYSDRYARAEAGAERRKLGIWSAVMQSPEAFRHAGADRAPAVVEGCAIKANISASGRIYHRPGQRDYAVTRINLARGEAFFCTESAARAAGFRPVRR</sequence>
<dbReference type="SMART" id="SM00318">
    <property type="entry name" value="SNc"/>
    <property type="match status" value="1"/>
</dbReference>
<feature type="signal peptide" evidence="1">
    <location>
        <begin position="1"/>
        <end position="20"/>
    </location>
</feature>
<evidence type="ECO:0000256" key="1">
    <source>
        <dbReference type="SAM" id="SignalP"/>
    </source>
</evidence>
<dbReference type="EMBL" id="ACYY01000011">
    <property type="protein sequence ID" value="EEW25142.1"/>
    <property type="molecule type" value="Genomic_DNA"/>
</dbReference>
<evidence type="ECO:0000313" key="4">
    <source>
        <dbReference type="Proteomes" id="UP000010121"/>
    </source>
</evidence>
<dbReference type="InterPro" id="IPR035437">
    <property type="entry name" value="SNase_OB-fold_sf"/>
</dbReference>
<dbReference type="STRING" id="371731.Rsw2DRAFT_1897"/>
<dbReference type="OrthoDB" id="9805504at2"/>
<dbReference type="Gene3D" id="2.40.50.90">
    <property type="match status" value="1"/>
</dbReference>
<dbReference type="eggNOG" id="COG1525">
    <property type="taxonomic scope" value="Bacteria"/>
</dbReference>
<dbReference type="PROSITE" id="PS50830">
    <property type="entry name" value="TNASE_3"/>
    <property type="match status" value="1"/>
</dbReference>
<dbReference type="RefSeq" id="WP_008030361.1">
    <property type="nucleotide sequence ID" value="NZ_ACYY01000011.1"/>
</dbReference>
<gene>
    <name evidence="3" type="ORF">Rsw2DRAFT_1897</name>
</gene>
<dbReference type="SUPFAM" id="SSF50199">
    <property type="entry name" value="Staphylococcal nuclease"/>
    <property type="match status" value="1"/>
</dbReference>
<keyword evidence="4" id="KW-1185">Reference proteome</keyword>
<dbReference type="Proteomes" id="UP000010121">
    <property type="component" value="Unassembled WGS sequence"/>
</dbReference>
<comment type="caution">
    <text evidence="3">The sequence shown here is derived from an EMBL/GenBank/DDBJ whole genome shotgun (WGS) entry which is preliminary data.</text>
</comment>
<feature type="chain" id="PRO_5002992033" evidence="1">
    <location>
        <begin position="21"/>
        <end position="217"/>
    </location>
</feature>
<protein>
    <submittedName>
        <fullName evidence="3">Nuclease (SNase domain protein)</fullName>
    </submittedName>
</protein>
<organism evidence="3 4">
    <name type="scientific">Rhodobacter ferrooxidans</name>
    <dbReference type="NCBI Taxonomy" id="371731"/>
    <lineage>
        <taxon>Bacteria</taxon>
        <taxon>Pseudomonadati</taxon>
        <taxon>Pseudomonadota</taxon>
        <taxon>Alphaproteobacteria</taxon>
        <taxon>Rhodobacterales</taxon>
        <taxon>Rhodobacter group</taxon>
        <taxon>Rhodobacter</taxon>
    </lineage>
</organism>
<proteinExistence type="predicted"/>
<evidence type="ECO:0000259" key="2">
    <source>
        <dbReference type="PROSITE" id="PS50830"/>
    </source>
</evidence>